<dbReference type="GO" id="GO:0005886">
    <property type="term" value="C:plasma membrane"/>
    <property type="evidence" value="ECO:0007669"/>
    <property type="project" value="TreeGrafter"/>
</dbReference>
<protein>
    <recommendedName>
        <fullName evidence="5">Phytocyanin domain-containing protein</fullName>
    </recommendedName>
</protein>
<dbReference type="PANTHER" id="PTHR33021">
    <property type="entry name" value="BLUE COPPER PROTEIN"/>
    <property type="match status" value="1"/>
</dbReference>
<dbReference type="SUPFAM" id="SSF49503">
    <property type="entry name" value="Cupredoxins"/>
    <property type="match status" value="1"/>
</dbReference>
<dbReference type="PANTHER" id="PTHR33021:SF350">
    <property type="entry name" value="UCLACYANIN-2"/>
    <property type="match status" value="1"/>
</dbReference>
<evidence type="ECO:0000259" key="5">
    <source>
        <dbReference type="PROSITE" id="PS51485"/>
    </source>
</evidence>
<dbReference type="AlphaFoldDB" id="A0AA41SL53"/>
<dbReference type="PROSITE" id="PS51485">
    <property type="entry name" value="PHYTOCYANIN"/>
    <property type="match status" value="1"/>
</dbReference>
<evidence type="ECO:0000313" key="7">
    <source>
        <dbReference type="Proteomes" id="UP001177140"/>
    </source>
</evidence>
<evidence type="ECO:0000313" key="6">
    <source>
        <dbReference type="EMBL" id="MCL7037406.1"/>
    </source>
</evidence>
<evidence type="ECO:0000256" key="3">
    <source>
        <dbReference type="SAM" id="MobiDB-lite"/>
    </source>
</evidence>
<feature type="region of interest" description="Disordered" evidence="3">
    <location>
        <begin position="120"/>
        <end position="158"/>
    </location>
</feature>
<dbReference type="Pfam" id="PF02298">
    <property type="entry name" value="Cu_bind_like"/>
    <property type="match status" value="1"/>
</dbReference>
<evidence type="ECO:0000256" key="1">
    <source>
        <dbReference type="ARBA" id="ARBA00022723"/>
    </source>
</evidence>
<dbReference type="InterPro" id="IPR008972">
    <property type="entry name" value="Cupredoxin"/>
</dbReference>
<sequence length="178" mass="18918">MLNLRTLMSLAVTALFIQSAIGAKHAVGGPDGEWNQVTNFTTWAKGERFEVGDTLEFTYNAAHSVLEVNEKAYDDCDTSSPITIESSGTTSITLSSVGKRFFICGTSGHCENDGMKVTIDTVSSTTPSTPTTPSKPDPADSPADPPTKPEKTRNAGNGGYEVNLAMLLGFGLMSLMFL</sequence>
<feature type="signal peptide" evidence="4">
    <location>
        <begin position="1"/>
        <end position="22"/>
    </location>
</feature>
<organism evidence="6 7">
    <name type="scientific">Papaver nudicaule</name>
    <name type="common">Iceland poppy</name>
    <dbReference type="NCBI Taxonomy" id="74823"/>
    <lineage>
        <taxon>Eukaryota</taxon>
        <taxon>Viridiplantae</taxon>
        <taxon>Streptophyta</taxon>
        <taxon>Embryophyta</taxon>
        <taxon>Tracheophyta</taxon>
        <taxon>Spermatophyta</taxon>
        <taxon>Magnoliopsida</taxon>
        <taxon>Ranunculales</taxon>
        <taxon>Papaveraceae</taxon>
        <taxon>Papaveroideae</taxon>
        <taxon>Papaver</taxon>
    </lineage>
</organism>
<dbReference type="GO" id="GO:0046872">
    <property type="term" value="F:metal ion binding"/>
    <property type="evidence" value="ECO:0007669"/>
    <property type="project" value="UniProtKB-KW"/>
</dbReference>
<dbReference type="InterPro" id="IPR003245">
    <property type="entry name" value="Phytocyanin_dom"/>
</dbReference>
<dbReference type="EMBL" id="JAJJMA010178535">
    <property type="protein sequence ID" value="MCL7037406.1"/>
    <property type="molecule type" value="Genomic_DNA"/>
</dbReference>
<keyword evidence="4" id="KW-0732">Signal</keyword>
<name>A0AA41SL53_PAPNU</name>
<dbReference type="InterPro" id="IPR039391">
    <property type="entry name" value="Phytocyanin-like"/>
</dbReference>
<gene>
    <name evidence="6" type="ORF">MKW94_006253</name>
</gene>
<feature type="domain" description="Phytocyanin" evidence="5">
    <location>
        <begin position="23"/>
        <end position="123"/>
    </location>
</feature>
<dbReference type="FunFam" id="2.60.40.420:FF:000003">
    <property type="entry name" value="Blue copper"/>
    <property type="match status" value="1"/>
</dbReference>
<dbReference type="Gene3D" id="2.60.40.420">
    <property type="entry name" value="Cupredoxins - blue copper proteins"/>
    <property type="match status" value="1"/>
</dbReference>
<evidence type="ECO:0000256" key="4">
    <source>
        <dbReference type="SAM" id="SignalP"/>
    </source>
</evidence>
<dbReference type="GO" id="GO:0009055">
    <property type="term" value="F:electron transfer activity"/>
    <property type="evidence" value="ECO:0007669"/>
    <property type="project" value="InterPro"/>
</dbReference>
<evidence type="ECO:0000256" key="2">
    <source>
        <dbReference type="ARBA" id="ARBA00023180"/>
    </source>
</evidence>
<reference evidence="6" key="1">
    <citation type="submission" date="2022-03" db="EMBL/GenBank/DDBJ databases">
        <title>A functionally conserved STORR gene fusion in Papaver species that diverged 16.8 million years ago.</title>
        <authorList>
            <person name="Catania T."/>
        </authorList>
    </citation>
    <scope>NUCLEOTIDE SEQUENCE</scope>
    <source>
        <strain evidence="6">S-191538</strain>
    </source>
</reference>
<keyword evidence="7" id="KW-1185">Reference proteome</keyword>
<feature type="chain" id="PRO_5041373738" description="Phytocyanin domain-containing protein" evidence="4">
    <location>
        <begin position="23"/>
        <end position="178"/>
    </location>
</feature>
<keyword evidence="2" id="KW-0325">Glycoprotein</keyword>
<proteinExistence type="predicted"/>
<keyword evidence="1" id="KW-0479">Metal-binding</keyword>
<comment type="caution">
    <text evidence="6">The sequence shown here is derived from an EMBL/GenBank/DDBJ whole genome shotgun (WGS) entry which is preliminary data.</text>
</comment>
<dbReference type="Proteomes" id="UP001177140">
    <property type="component" value="Unassembled WGS sequence"/>
</dbReference>
<accession>A0AA41SL53</accession>
<dbReference type="CDD" id="cd04216">
    <property type="entry name" value="Phytocyanin"/>
    <property type="match status" value="1"/>
</dbReference>
<feature type="compositionally biased region" description="Low complexity" evidence="3">
    <location>
        <begin position="123"/>
        <end position="134"/>
    </location>
</feature>